<comment type="caution">
    <text evidence="1">The sequence shown here is derived from an EMBL/GenBank/DDBJ whole genome shotgun (WGS) entry which is preliminary data.</text>
</comment>
<evidence type="ECO:0000313" key="1">
    <source>
        <dbReference type="EMBL" id="NEV63718.1"/>
    </source>
</evidence>
<gene>
    <name evidence="1" type="ORF">G3446_17785</name>
</gene>
<protein>
    <submittedName>
        <fullName evidence="1">Uncharacterized protein</fullName>
    </submittedName>
</protein>
<sequence>MHQELHVNVIDTRTPASAIRAAEREARNGPTENLSVTQQWSMDRICRRILERANQQGGGLGVVRLISHGNSGFVQLGSGLTSQSVRDFQLLRGRFVGRYPKIEVHACGVLSGQPVTLARPTGTIDLSSAGQALMQSLANAAQVLVIAAYDVQDADGRMRFEGPIRHFRPRGG</sequence>
<dbReference type="RefSeq" id="WP_164454180.1">
    <property type="nucleotide sequence ID" value="NZ_JAAIJQ010000059.1"/>
</dbReference>
<dbReference type="EMBL" id="JAAIJQ010000059">
    <property type="protein sequence ID" value="NEV63718.1"/>
    <property type="molecule type" value="Genomic_DNA"/>
</dbReference>
<keyword evidence="2" id="KW-1185">Reference proteome</keyword>
<evidence type="ECO:0000313" key="2">
    <source>
        <dbReference type="Proteomes" id="UP000483379"/>
    </source>
</evidence>
<proteinExistence type="predicted"/>
<reference evidence="1 2" key="1">
    <citation type="submission" date="2020-02" db="EMBL/GenBank/DDBJ databases">
        <title>Genome sequences of Thiorhodococcus mannitoliphagus and Thiorhodococcus minor, purple sulfur photosynthetic bacteria in the gammaproteobacterial family, Chromatiaceae.</title>
        <authorList>
            <person name="Aviles F.A."/>
            <person name="Meyer T.E."/>
            <person name="Kyndt J.A."/>
        </authorList>
    </citation>
    <scope>NUCLEOTIDE SEQUENCE [LARGE SCALE GENOMIC DNA]</scope>
    <source>
        <strain evidence="1 2">DSM 11518</strain>
    </source>
</reference>
<dbReference type="AlphaFoldDB" id="A0A6M0K1T7"/>
<dbReference type="Proteomes" id="UP000483379">
    <property type="component" value="Unassembled WGS sequence"/>
</dbReference>
<organism evidence="1 2">
    <name type="scientific">Thiorhodococcus minor</name>
    <dbReference type="NCBI Taxonomy" id="57489"/>
    <lineage>
        <taxon>Bacteria</taxon>
        <taxon>Pseudomonadati</taxon>
        <taxon>Pseudomonadota</taxon>
        <taxon>Gammaproteobacteria</taxon>
        <taxon>Chromatiales</taxon>
        <taxon>Chromatiaceae</taxon>
        <taxon>Thiorhodococcus</taxon>
    </lineage>
</organism>
<accession>A0A6M0K1T7</accession>
<name>A0A6M0K1T7_9GAMM</name>